<dbReference type="InterPro" id="IPR058548">
    <property type="entry name" value="MlaB-like_STAS"/>
</dbReference>
<dbReference type="SUPFAM" id="SSF52091">
    <property type="entry name" value="SpoIIaa-like"/>
    <property type="match status" value="1"/>
</dbReference>
<reference evidence="2" key="1">
    <citation type="journal article" date="2015" name="Nature">
        <title>Complex archaea that bridge the gap between prokaryotes and eukaryotes.</title>
        <authorList>
            <person name="Spang A."/>
            <person name="Saw J.H."/>
            <person name="Jorgensen S.L."/>
            <person name="Zaremba-Niedzwiedzka K."/>
            <person name="Martijn J."/>
            <person name="Lind A.E."/>
            <person name="van Eijk R."/>
            <person name="Schleper C."/>
            <person name="Guy L."/>
            <person name="Ettema T.J."/>
        </authorList>
    </citation>
    <scope>NUCLEOTIDE SEQUENCE</scope>
</reference>
<protein>
    <recommendedName>
        <fullName evidence="1">MlaB-like STAS domain-containing protein</fullName>
    </recommendedName>
</protein>
<accession>A0A0F9V381</accession>
<comment type="caution">
    <text evidence="2">The sequence shown here is derived from an EMBL/GenBank/DDBJ whole genome shotgun (WGS) entry which is preliminary data.</text>
</comment>
<organism evidence="2">
    <name type="scientific">marine sediment metagenome</name>
    <dbReference type="NCBI Taxonomy" id="412755"/>
    <lineage>
        <taxon>unclassified sequences</taxon>
        <taxon>metagenomes</taxon>
        <taxon>ecological metagenomes</taxon>
    </lineage>
</organism>
<sequence length="99" mass="10373">MAKKPTRAGAAVELPGILDLKAAGPLFDQLLTLRGKPVTVDAASVEKVGAQCIQVLHSAAATWHADEVAFTIVEPSETFRSGLDLLGLSETFSQKDIAA</sequence>
<dbReference type="Pfam" id="PF13466">
    <property type="entry name" value="STAS_2"/>
    <property type="match status" value="1"/>
</dbReference>
<gene>
    <name evidence="2" type="ORF">LCGC14_0532900</name>
</gene>
<evidence type="ECO:0000313" key="2">
    <source>
        <dbReference type="EMBL" id="KKN60318.1"/>
    </source>
</evidence>
<feature type="domain" description="MlaB-like STAS" evidence="1">
    <location>
        <begin position="12"/>
        <end position="88"/>
    </location>
</feature>
<dbReference type="EMBL" id="LAZR01000699">
    <property type="protein sequence ID" value="KKN60318.1"/>
    <property type="molecule type" value="Genomic_DNA"/>
</dbReference>
<dbReference type="AlphaFoldDB" id="A0A0F9V381"/>
<dbReference type="InterPro" id="IPR036513">
    <property type="entry name" value="STAS_dom_sf"/>
</dbReference>
<dbReference type="Gene3D" id="3.30.750.24">
    <property type="entry name" value="STAS domain"/>
    <property type="match status" value="1"/>
</dbReference>
<name>A0A0F9V381_9ZZZZ</name>
<proteinExistence type="predicted"/>
<evidence type="ECO:0000259" key="1">
    <source>
        <dbReference type="Pfam" id="PF13466"/>
    </source>
</evidence>